<dbReference type="GO" id="GO:0008199">
    <property type="term" value="F:ferric iron binding"/>
    <property type="evidence" value="ECO:0007669"/>
    <property type="project" value="InterPro"/>
</dbReference>
<dbReference type="GO" id="GO:0006879">
    <property type="term" value="P:intracellular iron ion homeostasis"/>
    <property type="evidence" value="ECO:0007669"/>
    <property type="project" value="UniProtKB-KW"/>
</dbReference>
<dbReference type="Gene3D" id="1.20.1260.10">
    <property type="match status" value="1"/>
</dbReference>
<dbReference type="EMBL" id="SDOZ01000002">
    <property type="protein sequence ID" value="RXZ61753.1"/>
    <property type="molecule type" value="Genomic_DNA"/>
</dbReference>
<evidence type="ECO:0000256" key="8">
    <source>
        <dbReference type="PIRSR" id="PIRSR601519-1"/>
    </source>
</evidence>
<dbReference type="InterPro" id="IPR008331">
    <property type="entry name" value="Ferritin_DPS_dom"/>
</dbReference>
<proteinExistence type="inferred from homology"/>
<comment type="subcellular location">
    <subcellularLocation>
        <location evidence="9">Cytoplasm</location>
    </subcellularLocation>
</comment>
<dbReference type="Pfam" id="PF00210">
    <property type="entry name" value="Ferritin"/>
    <property type="match status" value="1"/>
</dbReference>
<dbReference type="FunFam" id="1.20.1260.10:FF:000001">
    <property type="entry name" value="Non-heme ferritin"/>
    <property type="match status" value="1"/>
</dbReference>
<accession>A0A4Q2KEI9</accession>
<organism evidence="11 12">
    <name type="scientific">Candidatus Borkfalkia ceftriaxoniphila</name>
    <dbReference type="NCBI Taxonomy" id="2508949"/>
    <lineage>
        <taxon>Bacteria</taxon>
        <taxon>Bacillati</taxon>
        <taxon>Bacillota</taxon>
        <taxon>Clostridia</taxon>
        <taxon>Christensenellales</taxon>
        <taxon>Christensenellaceae</taxon>
        <taxon>Candidatus Borkfalkia</taxon>
    </lineage>
</organism>
<dbReference type="SUPFAM" id="SSF47240">
    <property type="entry name" value="Ferritin-like"/>
    <property type="match status" value="1"/>
</dbReference>
<dbReference type="InterPro" id="IPR041719">
    <property type="entry name" value="Ferritin_prok"/>
</dbReference>
<comment type="catalytic activity">
    <reaction evidence="7 9">
        <text>4 Fe(2+) + O2 + 6 H2O = 4 iron(III) oxide-hydroxide + 12 H(+)</text>
        <dbReference type="Rhea" id="RHEA:11972"/>
        <dbReference type="ChEBI" id="CHEBI:15377"/>
        <dbReference type="ChEBI" id="CHEBI:15378"/>
        <dbReference type="ChEBI" id="CHEBI:15379"/>
        <dbReference type="ChEBI" id="CHEBI:29033"/>
        <dbReference type="ChEBI" id="CHEBI:78619"/>
        <dbReference type="EC" id="1.16.3.2"/>
    </reaction>
</comment>
<keyword evidence="12" id="KW-1185">Reference proteome</keyword>
<comment type="caution">
    <text evidence="11">The sequence shown here is derived from an EMBL/GenBank/DDBJ whole genome shotgun (WGS) entry which is preliminary data.</text>
</comment>
<reference evidence="11 12" key="1">
    <citation type="journal article" date="2019" name="Gut">
        <title>Antibiotics-induced monodominance of a novel gut bacterial order.</title>
        <authorList>
            <person name="Hildebrand F."/>
            <person name="Moitinho-Silva L."/>
            <person name="Blasche S."/>
            <person name="Jahn M.T."/>
            <person name="Gossmann T.I."/>
            <person name="Heuerta-Cepas J."/>
            <person name="Hercog R."/>
            <person name="Luetge M."/>
            <person name="Bahram M."/>
            <person name="Pryszlak A."/>
            <person name="Alves R.J."/>
            <person name="Waszak S.M."/>
            <person name="Zhu A."/>
            <person name="Ye L."/>
            <person name="Costea P.I."/>
            <person name="Aalvink S."/>
            <person name="Belzer C."/>
            <person name="Forslund S.K."/>
            <person name="Sunagawa S."/>
            <person name="Hentschel U."/>
            <person name="Merten C."/>
            <person name="Patil K.R."/>
            <person name="Benes V."/>
            <person name="Bork P."/>
        </authorList>
    </citation>
    <scope>NUCLEOTIDE SEQUENCE [LARGE SCALE GENOMIC DNA]</scope>
    <source>
        <strain evidence="11 12">HDS1380</strain>
    </source>
</reference>
<sequence length="171" mass="19851">MLNEKIAKMLNEQITRELFSAYLYLDFANYYEDEALAGFAHWYEVQAQEERDHALLMRRYLIDSGVRVVFEAVERPKGEYKDFAQPLNEGLAHERFVTAHICAVYEQALALKDYKTVQFLDWFVKEQGEEEKTAEDLIRKMSLFGGDAKGLYLLNQELAARVYVPAVIPAQ</sequence>
<dbReference type="EC" id="1.16.3.2" evidence="9"/>
<gene>
    <name evidence="11" type="ORF">ESZ91_05020</name>
</gene>
<dbReference type="PROSITE" id="PS50905">
    <property type="entry name" value="FERRITIN_LIKE"/>
    <property type="match status" value="1"/>
</dbReference>
<evidence type="ECO:0000313" key="12">
    <source>
        <dbReference type="Proteomes" id="UP000291269"/>
    </source>
</evidence>
<keyword evidence="5" id="KW-0560">Oxidoreductase</keyword>
<keyword evidence="3 9" id="KW-0409">Iron storage</keyword>
<dbReference type="GO" id="GO:0004322">
    <property type="term" value="F:ferroxidase activity"/>
    <property type="evidence" value="ECO:0007669"/>
    <property type="project" value="TreeGrafter"/>
</dbReference>
<comment type="function">
    <text evidence="1 9">Iron-storage protein.</text>
</comment>
<protein>
    <recommendedName>
        <fullName evidence="9">Ferritin</fullName>
        <ecNumber evidence="9">1.16.3.2</ecNumber>
    </recommendedName>
</protein>
<dbReference type="GO" id="GO:0042802">
    <property type="term" value="F:identical protein binding"/>
    <property type="evidence" value="ECO:0007669"/>
    <property type="project" value="UniProtKB-ARBA"/>
</dbReference>
<dbReference type="GO" id="GO:0005829">
    <property type="term" value="C:cytosol"/>
    <property type="evidence" value="ECO:0007669"/>
    <property type="project" value="TreeGrafter"/>
</dbReference>
<evidence type="ECO:0000256" key="3">
    <source>
        <dbReference type="ARBA" id="ARBA00022434"/>
    </source>
</evidence>
<evidence type="ECO:0000256" key="9">
    <source>
        <dbReference type="RuleBase" id="RU361145"/>
    </source>
</evidence>
<dbReference type="RefSeq" id="WP_129224728.1">
    <property type="nucleotide sequence ID" value="NZ_SDOZ01000002.1"/>
</dbReference>
<feature type="binding site" evidence="8">
    <location>
        <position position="50"/>
    </location>
    <ligand>
        <name>Fe cation</name>
        <dbReference type="ChEBI" id="CHEBI:24875"/>
        <label>1</label>
    </ligand>
</feature>
<keyword evidence="4 8" id="KW-0479">Metal-binding</keyword>
<keyword evidence="9" id="KW-0963">Cytoplasm</keyword>
<feature type="binding site" evidence="8">
    <location>
        <position position="17"/>
    </location>
    <ligand>
        <name>Fe cation</name>
        <dbReference type="ChEBI" id="CHEBI:24875"/>
        <label>1</label>
    </ligand>
</feature>
<keyword evidence="6 8" id="KW-0408">Iron</keyword>
<dbReference type="GO" id="GO:0006826">
    <property type="term" value="P:iron ion transport"/>
    <property type="evidence" value="ECO:0007669"/>
    <property type="project" value="InterPro"/>
</dbReference>
<evidence type="ECO:0000259" key="10">
    <source>
        <dbReference type="PROSITE" id="PS50905"/>
    </source>
</evidence>
<evidence type="ECO:0000313" key="11">
    <source>
        <dbReference type="EMBL" id="RXZ61753.1"/>
    </source>
</evidence>
<dbReference type="PANTHER" id="PTHR11431">
    <property type="entry name" value="FERRITIN"/>
    <property type="match status" value="1"/>
</dbReference>
<feature type="binding site" evidence="8">
    <location>
        <position position="94"/>
    </location>
    <ligand>
        <name>Fe cation</name>
        <dbReference type="ChEBI" id="CHEBI:24875"/>
        <label>1</label>
    </ligand>
</feature>
<evidence type="ECO:0000256" key="5">
    <source>
        <dbReference type="ARBA" id="ARBA00023002"/>
    </source>
</evidence>
<evidence type="ECO:0000256" key="2">
    <source>
        <dbReference type="ARBA" id="ARBA00006950"/>
    </source>
</evidence>
<comment type="similarity">
    <text evidence="2 9">Belongs to the ferritin family. Prokaryotic subfamily.</text>
</comment>
<dbReference type="InterPro" id="IPR009078">
    <property type="entry name" value="Ferritin-like_SF"/>
</dbReference>
<evidence type="ECO:0000256" key="6">
    <source>
        <dbReference type="ARBA" id="ARBA00023004"/>
    </source>
</evidence>
<name>A0A4Q2KEI9_9FIRM</name>
<evidence type="ECO:0000256" key="1">
    <source>
        <dbReference type="ARBA" id="ARBA00002485"/>
    </source>
</evidence>
<feature type="binding site" evidence="8">
    <location>
        <position position="53"/>
    </location>
    <ligand>
        <name>Fe cation</name>
        <dbReference type="ChEBI" id="CHEBI:24875"/>
        <label>1</label>
    </ligand>
</feature>
<dbReference type="GO" id="GO:0008198">
    <property type="term" value="F:ferrous iron binding"/>
    <property type="evidence" value="ECO:0007669"/>
    <property type="project" value="TreeGrafter"/>
</dbReference>
<dbReference type="InterPro" id="IPR001519">
    <property type="entry name" value="Ferritin"/>
</dbReference>
<dbReference type="OrthoDB" id="9801481at2"/>
<feature type="binding site" evidence="8">
    <location>
        <position position="127"/>
    </location>
    <ligand>
        <name>Fe cation</name>
        <dbReference type="ChEBI" id="CHEBI:24875"/>
        <label>1</label>
    </ligand>
</feature>
<evidence type="ECO:0000256" key="4">
    <source>
        <dbReference type="ARBA" id="ARBA00022723"/>
    </source>
</evidence>
<feature type="domain" description="Ferritin-like diiron" evidence="10">
    <location>
        <begin position="1"/>
        <end position="145"/>
    </location>
</feature>
<dbReference type="AlphaFoldDB" id="A0A4Q2KEI9"/>
<dbReference type="InterPro" id="IPR012347">
    <property type="entry name" value="Ferritin-like"/>
</dbReference>
<dbReference type="Proteomes" id="UP000291269">
    <property type="component" value="Unassembled WGS sequence"/>
</dbReference>
<evidence type="ECO:0000256" key="7">
    <source>
        <dbReference type="ARBA" id="ARBA00048035"/>
    </source>
</evidence>
<dbReference type="CDD" id="cd01055">
    <property type="entry name" value="Nonheme_Ferritin"/>
    <property type="match status" value="1"/>
</dbReference>
<dbReference type="InterPro" id="IPR009040">
    <property type="entry name" value="Ferritin-like_diiron"/>
</dbReference>
<dbReference type="PANTHER" id="PTHR11431:SF127">
    <property type="entry name" value="BACTERIAL NON-HEME FERRITIN"/>
    <property type="match status" value="1"/>
</dbReference>